<dbReference type="InterPro" id="IPR011687">
    <property type="entry name" value="Nop53/GLTSCR2"/>
</dbReference>
<protein>
    <recommendedName>
        <fullName evidence="2 5">Ribosome biogenesis protein NOP53</fullName>
    </recommendedName>
</protein>
<evidence type="ECO:0000313" key="7">
    <source>
        <dbReference type="EMBL" id="TFL07430.1"/>
    </source>
</evidence>
<comment type="subcellular location">
    <subcellularLocation>
        <location evidence="5">Nucleus</location>
        <location evidence="5">Nucleolus</location>
    </subcellularLocation>
    <subcellularLocation>
        <location evidence="5">Nucleus</location>
        <location evidence="5">Nucleoplasm</location>
    </subcellularLocation>
</comment>
<evidence type="ECO:0000256" key="4">
    <source>
        <dbReference type="ARBA" id="ARBA00023242"/>
    </source>
</evidence>
<evidence type="ECO:0000256" key="5">
    <source>
        <dbReference type="PIRNR" id="PIRNR017302"/>
    </source>
</evidence>
<accession>A0A5C3R2N6</accession>
<keyword evidence="4 5" id="KW-0539">Nucleus</keyword>
<feature type="compositionally biased region" description="Basic residues" evidence="6">
    <location>
        <begin position="303"/>
        <end position="317"/>
    </location>
</feature>
<dbReference type="GO" id="GO:0008097">
    <property type="term" value="F:5S rRNA binding"/>
    <property type="evidence" value="ECO:0007669"/>
    <property type="project" value="TreeGrafter"/>
</dbReference>
<dbReference type="OrthoDB" id="5072at2759"/>
<feature type="compositionally biased region" description="Basic residues" evidence="6">
    <location>
        <begin position="29"/>
        <end position="38"/>
    </location>
</feature>
<evidence type="ECO:0000256" key="6">
    <source>
        <dbReference type="SAM" id="MobiDB-lite"/>
    </source>
</evidence>
<comment type="function">
    <text evidence="5">May play a role in ribosome biogenesis.</text>
</comment>
<feature type="region of interest" description="Disordered" evidence="6">
    <location>
        <begin position="134"/>
        <end position="214"/>
    </location>
</feature>
<evidence type="ECO:0000256" key="2">
    <source>
        <dbReference type="ARBA" id="ARBA00018339"/>
    </source>
</evidence>
<dbReference type="STRING" id="1884261.A0A5C3R2N6"/>
<evidence type="ECO:0000313" key="8">
    <source>
        <dbReference type="Proteomes" id="UP000305067"/>
    </source>
</evidence>
<dbReference type="PANTHER" id="PTHR14211">
    <property type="entry name" value="GLIOMA SUPPRESSOR CANDIDATE REGION GENE 2"/>
    <property type="match status" value="1"/>
</dbReference>
<feature type="compositionally biased region" description="Acidic residues" evidence="6">
    <location>
        <begin position="284"/>
        <end position="296"/>
    </location>
</feature>
<organism evidence="7 8">
    <name type="scientific">Pterulicium gracile</name>
    <dbReference type="NCBI Taxonomy" id="1884261"/>
    <lineage>
        <taxon>Eukaryota</taxon>
        <taxon>Fungi</taxon>
        <taxon>Dikarya</taxon>
        <taxon>Basidiomycota</taxon>
        <taxon>Agaricomycotina</taxon>
        <taxon>Agaricomycetes</taxon>
        <taxon>Agaricomycetidae</taxon>
        <taxon>Agaricales</taxon>
        <taxon>Pleurotineae</taxon>
        <taxon>Pterulaceae</taxon>
        <taxon>Pterulicium</taxon>
    </lineage>
</organism>
<name>A0A5C3R2N6_9AGAR</name>
<feature type="region of interest" description="Disordered" evidence="6">
    <location>
        <begin position="284"/>
        <end position="318"/>
    </location>
</feature>
<dbReference type="Pfam" id="PF07767">
    <property type="entry name" value="Nop53"/>
    <property type="match status" value="1"/>
</dbReference>
<comment type="similarity">
    <text evidence="1 5">Belongs to the NOP53 family.</text>
</comment>
<dbReference type="PANTHER" id="PTHR14211:SF7">
    <property type="entry name" value="RIBOSOME BIOGENESIS PROTEIN NOP53"/>
    <property type="match status" value="1"/>
</dbReference>
<feature type="compositionally biased region" description="Basic residues" evidence="6">
    <location>
        <begin position="195"/>
        <end position="206"/>
    </location>
</feature>
<sequence>MSKPTTSKAARKTPTGASKIGAPSQPKQTSRKGKKAWRKNVNLEEVEEGLEEARHEERVVGKPLTKTKDSDLFEIDVKGDDTIKSRMPRFSSSQLTSAKILAQRSAVPAVLPRATAQKRKSGVSYEDKSRLLRAGKRLRRGPLNSYVDPTELGQGSASTEVSNAAKKSGGYDAWTDEVSDSDAEERFADNPEQVKKRKVRAPVHHHPKDDMKVPAIHEPHQGTSYNPPVNAHQELLLKAHQTEERRLQEDAKLAEVKNKMHSSTTITVDGLPSGMLLETPVEMLESDDEVDEEEDGGSAPAKRPQRKTKQQRNKAEKRRAEIYQKRLLADKAAQKRQNVHLNSMKSLRLSVEERLALRAKVLESRKAAVRQKLLQGIAGKRVGKHKVPEREVEVQLGEDLSENLRTLKPEGNLFKDRFVSMQERALIEPRVRVLPSKRRTRDVVYEKHAWKRFA</sequence>
<feature type="compositionally biased region" description="Polar residues" evidence="6">
    <location>
        <begin position="153"/>
        <end position="162"/>
    </location>
</feature>
<evidence type="ECO:0000256" key="3">
    <source>
        <dbReference type="ARBA" id="ARBA00022517"/>
    </source>
</evidence>
<proteinExistence type="inferred from homology"/>
<feature type="compositionally biased region" description="Basic and acidic residues" evidence="6">
    <location>
        <begin position="184"/>
        <end position="194"/>
    </location>
</feature>
<evidence type="ECO:0000256" key="1">
    <source>
        <dbReference type="ARBA" id="ARBA00008838"/>
    </source>
</evidence>
<dbReference type="AlphaFoldDB" id="A0A5C3R2N6"/>
<keyword evidence="8" id="KW-1185">Reference proteome</keyword>
<dbReference type="PIRSF" id="PIRSF017302">
    <property type="entry name" value="Gltscr2"/>
    <property type="match status" value="1"/>
</dbReference>
<dbReference type="GO" id="GO:0005654">
    <property type="term" value="C:nucleoplasm"/>
    <property type="evidence" value="ECO:0007669"/>
    <property type="project" value="UniProtKB-SubCell"/>
</dbReference>
<reference evidence="7 8" key="1">
    <citation type="journal article" date="2019" name="Nat. Ecol. Evol.">
        <title>Megaphylogeny resolves global patterns of mushroom evolution.</title>
        <authorList>
            <person name="Varga T."/>
            <person name="Krizsan K."/>
            <person name="Foldi C."/>
            <person name="Dima B."/>
            <person name="Sanchez-Garcia M."/>
            <person name="Sanchez-Ramirez S."/>
            <person name="Szollosi G.J."/>
            <person name="Szarkandi J.G."/>
            <person name="Papp V."/>
            <person name="Albert L."/>
            <person name="Andreopoulos W."/>
            <person name="Angelini C."/>
            <person name="Antonin V."/>
            <person name="Barry K.W."/>
            <person name="Bougher N.L."/>
            <person name="Buchanan P."/>
            <person name="Buyck B."/>
            <person name="Bense V."/>
            <person name="Catcheside P."/>
            <person name="Chovatia M."/>
            <person name="Cooper J."/>
            <person name="Damon W."/>
            <person name="Desjardin D."/>
            <person name="Finy P."/>
            <person name="Geml J."/>
            <person name="Haridas S."/>
            <person name="Hughes K."/>
            <person name="Justo A."/>
            <person name="Karasinski D."/>
            <person name="Kautmanova I."/>
            <person name="Kiss B."/>
            <person name="Kocsube S."/>
            <person name="Kotiranta H."/>
            <person name="LaButti K.M."/>
            <person name="Lechner B.E."/>
            <person name="Liimatainen K."/>
            <person name="Lipzen A."/>
            <person name="Lukacs Z."/>
            <person name="Mihaltcheva S."/>
            <person name="Morgado L.N."/>
            <person name="Niskanen T."/>
            <person name="Noordeloos M.E."/>
            <person name="Ohm R.A."/>
            <person name="Ortiz-Santana B."/>
            <person name="Ovrebo C."/>
            <person name="Racz N."/>
            <person name="Riley R."/>
            <person name="Savchenko A."/>
            <person name="Shiryaev A."/>
            <person name="Soop K."/>
            <person name="Spirin V."/>
            <person name="Szebenyi C."/>
            <person name="Tomsovsky M."/>
            <person name="Tulloss R.E."/>
            <person name="Uehling J."/>
            <person name="Grigoriev I.V."/>
            <person name="Vagvolgyi C."/>
            <person name="Papp T."/>
            <person name="Martin F.M."/>
            <person name="Miettinen O."/>
            <person name="Hibbett D.S."/>
            <person name="Nagy L.G."/>
        </authorList>
    </citation>
    <scope>NUCLEOTIDE SEQUENCE [LARGE SCALE GENOMIC DNA]</scope>
    <source>
        <strain evidence="7 8">CBS 309.79</strain>
    </source>
</reference>
<dbReference type="EMBL" id="ML178814">
    <property type="protein sequence ID" value="TFL07430.1"/>
    <property type="molecule type" value="Genomic_DNA"/>
</dbReference>
<gene>
    <name evidence="7" type="ORF">BDV98DRAFT_609531</name>
</gene>
<keyword evidence="3 5" id="KW-0690">Ribosome biogenesis</keyword>
<dbReference type="GO" id="GO:0006364">
    <property type="term" value="P:rRNA processing"/>
    <property type="evidence" value="ECO:0007669"/>
    <property type="project" value="TreeGrafter"/>
</dbReference>
<dbReference type="GO" id="GO:0000027">
    <property type="term" value="P:ribosomal large subunit assembly"/>
    <property type="evidence" value="ECO:0007669"/>
    <property type="project" value="UniProtKB-UniRule"/>
</dbReference>
<dbReference type="Proteomes" id="UP000305067">
    <property type="component" value="Unassembled WGS sequence"/>
</dbReference>
<dbReference type="GO" id="GO:0005730">
    <property type="term" value="C:nucleolus"/>
    <property type="evidence" value="ECO:0007669"/>
    <property type="project" value="UniProtKB-SubCell"/>
</dbReference>
<feature type="compositionally biased region" description="Acidic residues" evidence="6">
    <location>
        <begin position="174"/>
        <end position="183"/>
    </location>
</feature>
<feature type="region of interest" description="Disordered" evidence="6">
    <location>
        <begin position="1"/>
        <end position="40"/>
    </location>
</feature>